<reference evidence="2" key="1">
    <citation type="journal article" date="2018" name="Front. Microbiol.">
        <title>Genome-Based Analysis Reveals the Taxonomy and Diversity of the Family Idiomarinaceae.</title>
        <authorList>
            <person name="Liu Y."/>
            <person name="Lai Q."/>
            <person name="Shao Z."/>
        </authorList>
    </citation>
    <scope>NUCLEOTIDE SEQUENCE [LARGE SCALE GENOMIC DNA]</scope>
    <source>
        <strain evidence="2">GBPy7</strain>
    </source>
</reference>
<name>A0A432W0B4_9GAMM</name>
<evidence type="ECO:0000313" key="2">
    <source>
        <dbReference type="Proteomes" id="UP000288395"/>
    </source>
</evidence>
<keyword evidence="2" id="KW-1185">Reference proteome</keyword>
<dbReference type="Proteomes" id="UP000288395">
    <property type="component" value="Unassembled WGS sequence"/>
</dbReference>
<proteinExistence type="predicted"/>
<sequence length="190" mass="20912">MSQANTVTIKGANLFYGWGHGGRETTEQLTEWNGMSETSKLIEIIDFVESRADAIIRTLGDDAGSLNAKGLAGNILMRCNKIKGGATSIIELMQLGALIERVATESAVYSALKFNVKLKARSIKGGNESGKARKATAKERQDEILKQWHSLTNKEERARVKTIEARLSNTEFKCTERTIRRALKDAGIRG</sequence>
<dbReference type="EMBL" id="PIPJ01000002">
    <property type="protein sequence ID" value="RUO22422.1"/>
    <property type="molecule type" value="Genomic_DNA"/>
</dbReference>
<gene>
    <name evidence="1" type="ORF">CWE08_04375</name>
</gene>
<protein>
    <submittedName>
        <fullName evidence="1">Uncharacterized protein</fullName>
    </submittedName>
</protein>
<organism evidence="1 2">
    <name type="scientific">Aliidiomarina iranensis</name>
    <dbReference type="NCBI Taxonomy" id="1434071"/>
    <lineage>
        <taxon>Bacteria</taxon>
        <taxon>Pseudomonadati</taxon>
        <taxon>Pseudomonadota</taxon>
        <taxon>Gammaproteobacteria</taxon>
        <taxon>Alteromonadales</taxon>
        <taxon>Idiomarinaceae</taxon>
        <taxon>Aliidiomarina</taxon>
    </lineage>
</organism>
<dbReference type="RefSeq" id="WP_126765964.1">
    <property type="nucleotide sequence ID" value="NZ_PIPJ01000002.1"/>
</dbReference>
<accession>A0A432W0B4</accession>
<comment type="caution">
    <text evidence="1">The sequence shown here is derived from an EMBL/GenBank/DDBJ whole genome shotgun (WGS) entry which is preliminary data.</text>
</comment>
<dbReference type="AlphaFoldDB" id="A0A432W0B4"/>
<evidence type="ECO:0000313" key="1">
    <source>
        <dbReference type="EMBL" id="RUO22422.1"/>
    </source>
</evidence>